<proteinExistence type="predicted"/>
<dbReference type="Pfam" id="PF11253">
    <property type="entry name" value="DUF3052"/>
    <property type="match status" value="1"/>
</dbReference>
<dbReference type="RefSeq" id="WP_263413542.1">
    <property type="nucleotide sequence ID" value="NZ_BAABBH010000001.1"/>
</dbReference>
<keyword evidence="2" id="KW-1185">Reference proteome</keyword>
<dbReference type="EMBL" id="JBJYXY010000001">
    <property type="protein sequence ID" value="MFN2974910.1"/>
    <property type="molecule type" value="Genomic_DNA"/>
</dbReference>
<comment type="caution">
    <text evidence="1">The sequence shown here is derived from an EMBL/GenBank/DDBJ whole genome shotgun (WGS) entry which is preliminary data.</text>
</comment>
<gene>
    <name evidence="1" type="ORF">ACK2TP_03975</name>
</gene>
<sequence>MAKKLGVVDGQKTWRVGMPDSVSADIASSGSRPALFSHPVPDLQMVHIFVTLRCELASRLAEARQFLAPNGMIWVSWPKKSSGKTTDISDETVRAEAFPLGLVDVKVCAVDEIWSGLKLVIRKMNRL</sequence>
<organism evidence="1 2">
    <name type="scientific">Terriglobus aquaticus</name>
    <dbReference type="NCBI Taxonomy" id="940139"/>
    <lineage>
        <taxon>Bacteria</taxon>
        <taxon>Pseudomonadati</taxon>
        <taxon>Acidobacteriota</taxon>
        <taxon>Terriglobia</taxon>
        <taxon>Terriglobales</taxon>
        <taxon>Acidobacteriaceae</taxon>
        <taxon>Terriglobus</taxon>
    </lineage>
</organism>
<dbReference type="InterPro" id="IPR021412">
    <property type="entry name" value="DUF3052"/>
</dbReference>
<name>A0ABW9KK67_9BACT</name>
<protein>
    <submittedName>
        <fullName evidence="1">DUF3052 domain-containing protein</fullName>
    </submittedName>
</protein>
<reference evidence="1 2" key="1">
    <citation type="submission" date="2024-12" db="EMBL/GenBank/DDBJ databases">
        <authorList>
            <person name="Lee Y."/>
        </authorList>
    </citation>
    <scope>NUCLEOTIDE SEQUENCE [LARGE SCALE GENOMIC DNA]</scope>
    <source>
        <strain evidence="1 2">03SUJ4</strain>
    </source>
</reference>
<evidence type="ECO:0000313" key="2">
    <source>
        <dbReference type="Proteomes" id="UP001634747"/>
    </source>
</evidence>
<dbReference type="Proteomes" id="UP001634747">
    <property type="component" value="Unassembled WGS sequence"/>
</dbReference>
<evidence type="ECO:0000313" key="1">
    <source>
        <dbReference type="EMBL" id="MFN2974910.1"/>
    </source>
</evidence>
<accession>A0ABW9KK67</accession>